<proteinExistence type="predicted"/>
<evidence type="ECO:0000313" key="2">
    <source>
        <dbReference type="Proteomes" id="UP001208689"/>
    </source>
</evidence>
<protein>
    <submittedName>
        <fullName evidence="1">Uncharacterized protein</fullName>
    </submittedName>
</protein>
<dbReference type="EMBL" id="CP104013">
    <property type="protein sequence ID" value="UYP47079.1"/>
    <property type="molecule type" value="Genomic_DNA"/>
</dbReference>
<reference evidence="1" key="1">
    <citation type="submission" date="2022-09" db="EMBL/GenBank/DDBJ databases">
        <title>Actin cytoskeleton and complex cell architecture in an #Asgard archaeon.</title>
        <authorList>
            <person name="Ponce Toledo R.I."/>
            <person name="Schleper C."/>
            <person name="Rodrigues Oliveira T."/>
            <person name="Wollweber F."/>
            <person name="Xu J."/>
            <person name="Rittmann S."/>
            <person name="Klingl A."/>
            <person name="Pilhofer M."/>
        </authorList>
    </citation>
    <scope>NUCLEOTIDE SEQUENCE</scope>
    <source>
        <strain evidence="1">B-35</strain>
    </source>
</reference>
<organism evidence="1 2">
    <name type="scientific">Candidatus Lokiarchaeum ossiferum</name>
    <dbReference type="NCBI Taxonomy" id="2951803"/>
    <lineage>
        <taxon>Archaea</taxon>
        <taxon>Promethearchaeati</taxon>
        <taxon>Promethearchaeota</taxon>
        <taxon>Promethearchaeia</taxon>
        <taxon>Promethearchaeales</taxon>
        <taxon>Promethearchaeaceae</taxon>
        <taxon>Candidatus Lokiarchaeum</taxon>
    </lineage>
</organism>
<evidence type="ECO:0000313" key="1">
    <source>
        <dbReference type="EMBL" id="UYP47079.1"/>
    </source>
</evidence>
<sequence length="239" mass="26989">MKLNRKLIVSAMFMVVLFSFMDFGAALGDEGDGNALNIVGLSLPGDIILTAGGKYTDLIPGHWDHSAIYLGWSYHYDAEAEYSHWGYFCIEATPDGVVFNDVSRLNKADEAELLRVTGVTDWIRSKVIEYANAYATGAWETSWFRTTWKWGSKTEYDYNYLYGMSTYKSMYCSELCAKAYDWAMDGAPGNPWDYDYDNSDSNTNTIDADPGWSGSDYFWACAPSEIHDSARTYLIAHSY</sequence>
<gene>
    <name evidence="1" type="ORF">NEF87_003364</name>
</gene>
<keyword evidence="2" id="KW-1185">Reference proteome</keyword>
<dbReference type="Gene3D" id="3.90.1720.10">
    <property type="entry name" value="endopeptidase domain like (from Nostoc punctiforme)"/>
    <property type="match status" value="1"/>
</dbReference>
<name>A0ABY6HU86_9ARCH</name>
<dbReference type="InterPro" id="IPR038765">
    <property type="entry name" value="Papain-like_cys_pep_sf"/>
</dbReference>
<dbReference type="Proteomes" id="UP001208689">
    <property type="component" value="Chromosome"/>
</dbReference>
<accession>A0ABY6HU86</accession>
<dbReference type="SUPFAM" id="SSF54001">
    <property type="entry name" value="Cysteine proteinases"/>
    <property type="match status" value="1"/>
</dbReference>